<evidence type="ECO:0000256" key="1">
    <source>
        <dbReference type="SAM" id="MobiDB-lite"/>
    </source>
</evidence>
<accession>X0BZ47</accession>
<feature type="compositionally biased region" description="Low complexity" evidence="1">
    <location>
        <begin position="1"/>
        <end position="10"/>
    </location>
</feature>
<dbReference type="HOGENOM" id="CLU_1906853_0_0_1"/>
<reference evidence="2 3" key="1">
    <citation type="submission" date="2011-11" db="EMBL/GenBank/DDBJ databases">
        <title>The Genome Sequence of Fusarium oxysporum PHW815.</title>
        <authorList>
            <consortium name="The Broad Institute Genome Sequencing Platform"/>
            <person name="Ma L.-J."/>
            <person name="Gale L.R."/>
            <person name="Schwartz D.C."/>
            <person name="Zhou S."/>
            <person name="Corby-Kistler H."/>
            <person name="Young S.K."/>
            <person name="Zeng Q."/>
            <person name="Gargeya S."/>
            <person name="Fitzgerald M."/>
            <person name="Haas B."/>
            <person name="Abouelleil A."/>
            <person name="Alvarado L."/>
            <person name="Arachchi H.M."/>
            <person name="Berlin A."/>
            <person name="Brown A."/>
            <person name="Chapman S.B."/>
            <person name="Chen Z."/>
            <person name="Dunbar C."/>
            <person name="Freedman E."/>
            <person name="Gearin G."/>
            <person name="Goldberg J."/>
            <person name="Griggs A."/>
            <person name="Gujja S."/>
            <person name="Heiman D."/>
            <person name="Howarth C."/>
            <person name="Larson L."/>
            <person name="Lui A."/>
            <person name="MacDonald P.J.P."/>
            <person name="Montmayeur A."/>
            <person name="Murphy C."/>
            <person name="Neiman D."/>
            <person name="Pearson M."/>
            <person name="Priest M."/>
            <person name="Roberts A."/>
            <person name="Saif S."/>
            <person name="Shea T."/>
            <person name="Shenoy N."/>
            <person name="Sisk P."/>
            <person name="Stolte C."/>
            <person name="Sykes S."/>
            <person name="Wortman J."/>
            <person name="Nusbaum C."/>
            <person name="Birren B."/>
        </authorList>
    </citation>
    <scope>NUCLEOTIDE SEQUENCE [LARGE SCALE GENOMIC DNA]</scope>
    <source>
        <strain evidence="2 3">54005</strain>
    </source>
</reference>
<evidence type="ECO:0000313" key="2">
    <source>
        <dbReference type="EMBL" id="EXK75812.1"/>
    </source>
</evidence>
<name>X0BZ47_FUSOX</name>
<dbReference type="EMBL" id="KI979799">
    <property type="protein sequence ID" value="EXK75812.1"/>
    <property type="molecule type" value="Genomic_DNA"/>
</dbReference>
<feature type="region of interest" description="Disordered" evidence="1">
    <location>
        <begin position="1"/>
        <end position="20"/>
    </location>
</feature>
<protein>
    <submittedName>
        <fullName evidence="2">Uncharacterized protein</fullName>
    </submittedName>
</protein>
<dbReference type="AlphaFoldDB" id="X0BZ47"/>
<gene>
    <name evidence="2" type="ORF">FOQG_19424</name>
</gene>
<evidence type="ECO:0000313" key="3">
    <source>
        <dbReference type="Proteomes" id="UP000030663"/>
    </source>
</evidence>
<organism evidence="2 3">
    <name type="scientific">Fusarium oxysporum f. sp. raphani 54005</name>
    <dbReference type="NCBI Taxonomy" id="1089458"/>
    <lineage>
        <taxon>Eukaryota</taxon>
        <taxon>Fungi</taxon>
        <taxon>Dikarya</taxon>
        <taxon>Ascomycota</taxon>
        <taxon>Pezizomycotina</taxon>
        <taxon>Sordariomycetes</taxon>
        <taxon>Hypocreomycetidae</taxon>
        <taxon>Hypocreales</taxon>
        <taxon>Nectriaceae</taxon>
        <taxon>Fusarium</taxon>
        <taxon>Fusarium oxysporum species complex</taxon>
    </lineage>
</organism>
<keyword evidence="3" id="KW-1185">Reference proteome</keyword>
<proteinExistence type="predicted"/>
<dbReference type="Proteomes" id="UP000030663">
    <property type="component" value="Unassembled WGS sequence"/>
</dbReference>
<sequence>MLQVIKIQSQPQPPPLSPEQRVPRLRILRLPHRHPFRLGWCRTATASTRSKLVMAAGPYRMPRRSTLTISINGILPLKLIVLRCSLTTGFVSALKPVRPQSHLAQLRPQPQVVSLRQLQHRLVWLWAASHSTK</sequence>